<dbReference type="Pfam" id="PF03176">
    <property type="entry name" value="MMPL"/>
    <property type="match status" value="2"/>
</dbReference>
<evidence type="ECO:0000256" key="2">
    <source>
        <dbReference type="ARBA" id="ARBA00010157"/>
    </source>
</evidence>
<accession>A0A1S1L3W6</accession>
<name>A0A1S1L3W6_9MYCO</name>
<dbReference type="InterPro" id="IPR050545">
    <property type="entry name" value="Mycobact_MmpL"/>
</dbReference>
<dbReference type="OrthoDB" id="2365435at2"/>
<evidence type="ECO:0000256" key="3">
    <source>
        <dbReference type="ARBA" id="ARBA00022475"/>
    </source>
</evidence>
<keyword evidence="4 7" id="KW-0812">Transmembrane</keyword>
<sequence length="961" mass="104019">MGNKHVGPDGGERRPFVAHAVRVLAIPIVLFWVGAAVAASLLVPKLDGVTKQHAGPMVPLDAPSQRAMLHIGEKFQESTSTSLAYILLETEGRILGDADHKYYDELIRLLDADKQHVQFIMNMWGKPITAAGSQSPDNKAAYVMLRLVGDIGEAAANESTIALRKTVQNTLERTPPPPGLKVYVSGAAPLSADLLDAGDKSMKRVLLFTIAVIIIMLVLVYRSISCVLLILITVAFEFTVSNGIVSFFVVHNIIGISTFATSMVESLIIAAGTDYGIFLLGRYHEARNAGEDRDRAFYTTFHGVSHVILGSGLTIAGACLCLGFARLGYFNTMGPACAIAMLVTVAAALTLGPALLAIASKFGLLDPRPTRGQSRGWRRVGTIVVRWPKPVLVASSAAVLVGAVFLPSYRVSYNERAFQPVDTPANAGFMASDRHFAGGKLNSEMLLIESDHDMRNPADFISLDHIAKTIFHTPGIAQVQGITRPEGRPMERASIANILAGQGSSSGQQLPFTENQVADLDNQVAVMDHTISIMQTILGLMDQMTQLTHDMVGTMEEMKALADQVEINISAVDDFLRPIKNYYYWEPHCADIPICWMGRSMFDSMDSIDGMTALTAEALASMQVMDQLLPRMLAQTRMALSDMTIMRGMMVKSRGTQALNTYTAADDANDMIDIGQDFDDSRNDDLFYAPKYIFSNTDFQVALRFLVSPDGTAARFIINHDGEALSPEGVAHVNAIEKAAYEGLKGTSLAGAKIYLGGSASNYRDIEKYVASDLLIAAIASFTLIFVIMLIITRSLIAAFTIIGTVAFSFSGAFGLGILIWQHIIGLNLHWMVLPLTFILLVAVGSDYNLLLIARMKEELHGGIQAGIIRSVGSTGGVVTAAGLVFAFTMLSMVPNDLRAISQVGSIICVGLLLDTLIVRSFIVPAIARILGPWFWWPRIVRWRPPAGTSGTTLANARNGT</sequence>
<feature type="transmembrane region" description="Helical" evidence="7">
    <location>
        <begin position="833"/>
        <end position="854"/>
    </location>
</feature>
<feature type="domain" description="Membrane transport protein MMPL" evidence="8">
    <location>
        <begin position="615"/>
        <end position="945"/>
    </location>
</feature>
<protein>
    <recommendedName>
        <fullName evidence="8">Membrane transport protein MMPL domain-containing protein</fullName>
    </recommendedName>
</protein>
<comment type="subcellular location">
    <subcellularLocation>
        <location evidence="1">Cell membrane</location>
        <topology evidence="1">Multi-pass membrane protein</topology>
    </subcellularLocation>
</comment>
<feature type="transmembrane region" description="Helical" evidence="7">
    <location>
        <begin position="303"/>
        <end position="325"/>
    </location>
</feature>
<dbReference type="AlphaFoldDB" id="A0A1S1L3W6"/>
<feature type="transmembrane region" description="Helical" evidence="7">
    <location>
        <begin position="874"/>
        <end position="894"/>
    </location>
</feature>
<evidence type="ECO:0000256" key="6">
    <source>
        <dbReference type="ARBA" id="ARBA00023136"/>
    </source>
</evidence>
<keyword evidence="6 7" id="KW-0472">Membrane</keyword>
<proteinExistence type="inferred from homology"/>
<feature type="transmembrane region" description="Helical" evidence="7">
    <location>
        <begin position="798"/>
        <end position="821"/>
    </location>
</feature>
<dbReference type="InterPro" id="IPR004869">
    <property type="entry name" value="MMPL_dom"/>
</dbReference>
<dbReference type="GeneID" id="57169751"/>
<feature type="transmembrane region" description="Helical" evidence="7">
    <location>
        <begin position="20"/>
        <end position="43"/>
    </location>
</feature>
<dbReference type="PANTHER" id="PTHR33406:SF6">
    <property type="entry name" value="MEMBRANE PROTEIN YDGH-RELATED"/>
    <property type="match status" value="1"/>
</dbReference>
<dbReference type="RefSeq" id="WP_070940126.1">
    <property type="nucleotide sequence ID" value="NZ_MLIK01000027.1"/>
</dbReference>
<gene>
    <name evidence="9" type="ORF">BKG76_23300</name>
</gene>
<feature type="transmembrane region" description="Helical" evidence="7">
    <location>
        <begin position="227"/>
        <end position="250"/>
    </location>
</feature>
<dbReference type="STRING" id="948102.BKG76_23300"/>
<evidence type="ECO:0000256" key="7">
    <source>
        <dbReference type="SAM" id="Phobius"/>
    </source>
</evidence>
<feature type="transmembrane region" description="Helical" evidence="7">
    <location>
        <begin position="906"/>
        <end position="928"/>
    </location>
</feature>
<feature type="transmembrane region" description="Helical" evidence="7">
    <location>
        <begin position="205"/>
        <end position="221"/>
    </location>
</feature>
<feature type="transmembrane region" description="Helical" evidence="7">
    <location>
        <begin position="337"/>
        <end position="359"/>
    </location>
</feature>
<evidence type="ECO:0000313" key="9">
    <source>
        <dbReference type="EMBL" id="OHU18131.1"/>
    </source>
</evidence>
<reference evidence="9 10" key="1">
    <citation type="submission" date="2016-10" db="EMBL/GenBank/DDBJ databases">
        <title>Evaluation of Human, Veterinary and Environmental Mycobacterium chelonae Isolates by Core Genome Phylogenomic Analysis, Targeted Gene Comparison, and Anti-microbial Susceptibility Patterns: A Tale of Mistaken Identities.</title>
        <authorList>
            <person name="Fogelson S.B."/>
            <person name="Camus A.C."/>
            <person name="Lorenz W."/>
            <person name="Vasireddy R."/>
            <person name="Vasireddy S."/>
            <person name="Smith T."/>
            <person name="Brown-Elliott B.A."/>
            <person name="Wallace R.J.Jr."/>
            <person name="Hasan N.A."/>
            <person name="Reischl U."/>
            <person name="Sanchez S."/>
        </authorList>
    </citation>
    <scope>NUCLEOTIDE SEQUENCE [LARGE SCALE GENOMIC DNA]</scope>
    <source>
        <strain evidence="9 10">1559</strain>
    </source>
</reference>
<evidence type="ECO:0000256" key="5">
    <source>
        <dbReference type="ARBA" id="ARBA00022989"/>
    </source>
</evidence>
<dbReference type="NCBIfam" id="TIGR00833">
    <property type="entry name" value="actII"/>
    <property type="match status" value="1"/>
</dbReference>
<dbReference type="Proteomes" id="UP000179616">
    <property type="component" value="Unassembled WGS sequence"/>
</dbReference>
<feature type="transmembrane region" description="Helical" evidence="7">
    <location>
        <begin position="262"/>
        <end position="283"/>
    </location>
</feature>
<keyword evidence="5 7" id="KW-1133">Transmembrane helix</keyword>
<dbReference type="GO" id="GO:0005886">
    <property type="term" value="C:plasma membrane"/>
    <property type="evidence" value="ECO:0007669"/>
    <property type="project" value="UniProtKB-SubCell"/>
</dbReference>
<dbReference type="FunFam" id="1.20.1640.10:FF:000020">
    <property type="entry name" value="Transmembrane transport protein MmpL10"/>
    <property type="match status" value="1"/>
</dbReference>
<feature type="domain" description="Membrane transport protein MMPL" evidence="8">
    <location>
        <begin position="58"/>
        <end position="391"/>
    </location>
</feature>
<evidence type="ECO:0000256" key="1">
    <source>
        <dbReference type="ARBA" id="ARBA00004651"/>
    </source>
</evidence>
<keyword evidence="3" id="KW-1003">Cell membrane</keyword>
<comment type="similarity">
    <text evidence="2">Belongs to the resistance-nodulation-cell division (RND) (TC 2.A.6) family. MmpL subfamily.</text>
</comment>
<feature type="transmembrane region" description="Helical" evidence="7">
    <location>
        <begin position="774"/>
        <end position="792"/>
    </location>
</feature>
<dbReference type="SUPFAM" id="SSF82866">
    <property type="entry name" value="Multidrug efflux transporter AcrB transmembrane domain"/>
    <property type="match status" value="2"/>
</dbReference>
<dbReference type="PANTHER" id="PTHR33406">
    <property type="entry name" value="MEMBRANE PROTEIN MJ1562-RELATED"/>
    <property type="match status" value="1"/>
</dbReference>
<organism evidence="9 10">
    <name type="scientific">Mycobacteroides franklinii</name>
    <dbReference type="NCBI Taxonomy" id="948102"/>
    <lineage>
        <taxon>Bacteria</taxon>
        <taxon>Bacillati</taxon>
        <taxon>Actinomycetota</taxon>
        <taxon>Actinomycetes</taxon>
        <taxon>Mycobacteriales</taxon>
        <taxon>Mycobacteriaceae</taxon>
        <taxon>Mycobacteroides</taxon>
    </lineage>
</organism>
<evidence type="ECO:0000313" key="10">
    <source>
        <dbReference type="Proteomes" id="UP000179616"/>
    </source>
</evidence>
<evidence type="ECO:0000256" key="4">
    <source>
        <dbReference type="ARBA" id="ARBA00022692"/>
    </source>
</evidence>
<dbReference type="InterPro" id="IPR004707">
    <property type="entry name" value="MmpL_fam"/>
</dbReference>
<dbReference type="Gene3D" id="1.20.1640.10">
    <property type="entry name" value="Multidrug efflux transporter AcrB transmembrane domain"/>
    <property type="match status" value="2"/>
</dbReference>
<evidence type="ECO:0000259" key="8">
    <source>
        <dbReference type="Pfam" id="PF03176"/>
    </source>
</evidence>
<comment type="caution">
    <text evidence="9">The sequence shown here is derived from an EMBL/GenBank/DDBJ whole genome shotgun (WGS) entry which is preliminary data.</text>
</comment>
<dbReference type="EMBL" id="MLIK01000027">
    <property type="protein sequence ID" value="OHU18131.1"/>
    <property type="molecule type" value="Genomic_DNA"/>
</dbReference>